<dbReference type="HOGENOM" id="CLU_903959_0_0_1"/>
<dbReference type="EMBL" id="KB202014">
    <property type="protein sequence ID" value="ESO92861.1"/>
    <property type="molecule type" value="Genomic_DNA"/>
</dbReference>
<sequence length="310" mass="32506">MKALVALTLVLVLTGANAGFLDKIQETFGQIKNTFANVFKSITPVLGQAANNVLSELKKDGASILSSGLQALTHSAGKRDLAILDKVGQFIQKGESAIGDLSTLIGNIFNKALTELTQVAQHLGEVEIFNLPLSDILHKIDNIVANHNILQGGILKTLIEHPADILSEAVQHIMGALSHHKRSGVLDSLKSIGSQIAGQFTPFINTVTQHITNIGSALKNVGSTLLGAIKPSIDALKGKLSTHIDTLKNVGTTLLGHGKNAISALTDAVTDILGQTFKNAQPTIQKAVETAKDAGSVAINHLTSTLTGGH</sequence>
<dbReference type="OrthoDB" id="6116554at2759"/>
<dbReference type="KEGG" id="lgi:LOTGIDRAFT_232951"/>
<feature type="chain" id="PRO_5004716067" evidence="1">
    <location>
        <begin position="19"/>
        <end position="310"/>
    </location>
</feature>
<dbReference type="CTD" id="20249099"/>
<proteinExistence type="predicted"/>
<keyword evidence="3" id="KW-1185">Reference proteome</keyword>
<dbReference type="OMA" id="STHIHAV"/>
<reference evidence="2 3" key="1">
    <citation type="journal article" date="2013" name="Nature">
        <title>Insights into bilaterian evolution from three spiralian genomes.</title>
        <authorList>
            <person name="Simakov O."/>
            <person name="Marletaz F."/>
            <person name="Cho S.J."/>
            <person name="Edsinger-Gonzales E."/>
            <person name="Havlak P."/>
            <person name="Hellsten U."/>
            <person name="Kuo D.H."/>
            <person name="Larsson T."/>
            <person name="Lv J."/>
            <person name="Arendt D."/>
            <person name="Savage R."/>
            <person name="Osoegawa K."/>
            <person name="de Jong P."/>
            <person name="Grimwood J."/>
            <person name="Chapman J.A."/>
            <person name="Shapiro H."/>
            <person name="Aerts A."/>
            <person name="Otillar R.P."/>
            <person name="Terry A.Y."/>
            <person name="Boore J.L."/>
            <person name="Grigoriev I.V."/>
            <person name="Lindberg D.R."/>
            <person name="Seaver E.C."/>
            <person name="Weisblat D.A."/>
            <person name="Putnam N.H."/>
            <person name="Rokhsar D.S."/>
        </authorList>
    </citation>
    <scope>NUCLEOTIDE SEQUENCE [LARGE SCALE GENOMIC DNA]</scope>
</reference>
<dbReference type="GeneID" id="20249099"/>
<organism evidence="2 3">
    <name type="scientific">Lottia gigantea</name>
    <name type="common">Giant owl limpet</name>
    <dbReference type="NCBI Taxonomy" id="225164"/>
    <lineage>
        <taxon>Eukaryota</taxon>
        <taxon>Metazoa</taxon>
        <taxon>Spiralia</taxon>
        <taxon>Lophotrochozoa</taxon>
        <taxon>Mollusca</taxon>
        <taxon>Gastropoda</taxon>
        <taxon>Patellogastropoda</taxon>
        <taxon>Lottioidea</taxon>
        <taxon>Lottiidae</taxon>
        <taxon>Lottia</taxon>
    </lineage>
</organism>
<gene>
    <name evidence="2" type="ORF">LOTGIDRAFT_232951</name>
</gene>
<dbReference type="Proteomes" id="UP000030746">
    <property type="component" value="Unassembled WGS sequence"/>
</dbReference>
<feature type="signal peptide" evidence="1">
    <location>
        <begin position="1"/>
        <end position="18"/>
    </location>
</feature>
<dbReference type="AlphaFoldDB" id="V4AHK7"/>
<dbReference type="RefSeq" id="XP_009056546.1">
    <property type="nucleotide sequence ID" value="XM_009058298.1"/>
</dbReference>
<evidence type="ECO:0000313" key="3">
    <source>
        <dbReference type="Proteomes" id="UP000030746"/>
    </source>
</evidence>
<name>V4AHK7_LOTGI</name>
<keyword evidence="1" id="KW-0732">Signal</keyword>
<dbReference type="Gene3D" id="1.20.120.20">
    <property type="entry name" value="Apolipoprotein"/>
    <property type="match status" value="1"/>
</dbReference>
<protein>
    <submittedName>
        <fullName evidence="2">Uncharacterized protein</fullName>
    </submittedName>
</protein>
<accession>V4AHK7</accession>
<evidence type="ECO:0000313" key="2">
    <source>
        <dbReference type="EMBL" id="ESO92861.1"/>
    </source>
</evidence>
<evidence type="ECO:0000256" key="1">
    <source>
        <dbReference type="SAM" id="SignalP"/>
    </source>
</evidence>